<gene>
    <name evidence="1" type="ORF">RPERSI_LOCUS21751</name>
</gene>
<protein>
    <submittedName>
        <fullName evidence="1">13092_t:CDS:1</fullName>
    </submittedName>
</protein>
<dbReference type="EMBL" id="CAJVQC010064472">
    <property type="protein sequence ID" value="CAG8804594.1"/>
    <property type="molecule type" value="Genomic_DNA"/>
</dbReference>
<organism evidence="1 2">
    <name type="scientific">Racocetra persica</name>
    <dbReference type="NCBI Taxonomy" id="160502"/>
    <lineage>
        <taxon>Eukaryota</taxon>
        <taxon>Fungi</taxon>
        <taxon>Fungi incertae sedis</taxon>
        <taxon>Mucoromycota</taxon>
        <taxon>Glomeromycotina</taxon>
        <taxon>Glomeromycetes</taxon>
        <taxon>Diversisporales</taxon>
        <taxon>Gigasporaceae</taxon>
        <taxon>Racocetra</taxon>
    </lineage>
</organism>
<dbReference type="Proteomes" id="UP000789920">
    <property type="component" value="Unassembled WGS sequence"/>
</dbReference>
<sequence length="164" mass="19011">GVMKAQNFLSLFFSKLLLLEPEVLCRAHLRKLLIRRSAKNLSKARLHQKEILGNFWGEAELFVPLFILVPHRIYSAIVNTILILIFVASFRGSEFAVSFVIIVSLILAFLSFFVYQIQKKINRQQNNFRQQENQAAEKYLENPSEPQKPSEGPIEKRPNLWTLV</sequence>
<proteinExistence type="predicted"/>
<evidence type="ECO:0000313" key="1">
    <source>
        <dbReference type="EMBL" id="CAG8804594.1"/>
    </source>
</evidence>
<evidence type="ECO:0000313" key="2">
    <source>
        <dbReference type="Proteomes" id="UP000789920"/>
    </source>
</evidence>
<name>A0ACA9RR49_9GLOM</name>
<accession>A0ACA9RR49</accession>
<reference evidence="1" key="1">
    <citation type="submission" date="2021-06" db="EMBL/GenBank/DDBJ databases">
        <authorList>
            <person name="Kallberg Y."/>
            <person name="Tangrot J."/>
            <person name="Rosling A."/>
        </authorList>
    </citation>
    <scope>NUCLEOTIDE SEQUENCE</scope>
    <source>
        <strain evidence="1">MA461A</strain>
    </source>
</reference>
<keyword evidence="2" id="KW-1185">Reference proteome</keyword>
<comment type="caution">
    <text evidence="1">The sequence shown here is derived from an EMBL/GenBank/DDBJ whole genome shotgun (WGS) entry which is preliminary data.</text>
</comment>
<feature type="non-terminal residue" evidence="1">
    <location>
        <position position="1"/>
    </location>
</feature>